<feature type="region of interest" description="Disordered" evidence="1">
    <location>
        <begin position="132"/>
        <end position="151"/>
    </location>
</feature>
<proteinExistence type="predicted"/>
<dbReference type="EMBL" id="JAOPJZ010000005">
    <property type="protein sequence ID" value="MCU4752063.1"/>
    <property type="molecule type" value="Genomic_DNA"/>
</dbReference>
<dbReference type="RefSeq" id="WP_342808405.1">
    <property type="nucleotide sequence ID" value="NZ_JAOPJZ010000005.1"/>
</dbReference>
<dbReference type="Proteomes" id="UP001321047">
    <property type="component" value="Unassembled WGS sequence"/>
</dbReference>
<accession>A0AAP2Z885</accession>
<name>A0AAP2Z885_9EURY</name>
<feature type="region of interest" description="Disordered" evidence="1">
    <location>
        <begin position="1"/>
        <end position="20"/>
    </location>
</feature>
<reference evidence="2 3" key="1">
    <citation type="submission" date="2022-09" db="EMBL/GenBank/DDBJ databases">
        <title>Enrichment on poylsaccharides allowed isolation of novel metabolic and taxonomic groups of Haloarchaea.</title>
        <authorList>
            <person name="Sorokin D.Y."/>
            <person name="Elcheninov A.G."/>
            <person name="Khizhniak T.V."/>
            <person name="Kolganova T.V."/>
            <person name="Kublanov I.V."/>
        </authorList>
    </citation>
    <scope>NUCLEOTIDE SEQUENCE [LARGE SCALE GENOMIC DNA]</scope>
    <source>
        <strain evidence="2 3">AArc-curdl1</strain>
    </source>
</reference>
<organism evidence="2 3">
    <name type="scientific">Natronosalvus hydrolyticus</name>
    <dbReference type="NCBI Taxonomy" id="2979988"/>
    <lineage>
        <taxon>Archaea</taxon>
        <taxon>Methanobacteriati</taxon>
        <taxon>Methanobacteriota</taxon>
        <taxon>Stenosarchaea group</taxon>
        <taxon>Halobacteria</taxon>
        <taxon>Halobacteriales</taxon>
        <taxon>Natrialbaceae</taxon>
        <taxon>Natronosalvus</taxon>
    </lineage>
</organism>
<comment type="caution">
    <text evidence="2">The sequence shown here is derived from an EMBL/GenBank/DDBJ whole genome shotgun (WGS) entry which is preliminary data.</text>
</comment>
<evidence type="ECO:0000313" key="2">
    <source>
        <dbReference type="EMBL" id="MCU4752063.1"/>
    </source>
</evidence>
<keyword evidence="3" id="KW-1185">Reference proteome</keyword>
<evidence type="ECO:0000313" key="3">
    <source>
        <dbReference type="Proteomes" id="UP001321047"/>
    </source>
</evidence>
<sequence>MVPSGDESDDPHTGDGSTTSCDEIELASAEQDCLHELQLAIEHLYRGYGTLLECHHEVGRAMDRMATAETLLRDAGHESWADDLRDEHLPAGAIGNRWTYEVVDEFSEGFLADVTAFETDVREELADGVHHISEREQQREWRERAAGGSSE</sequence>
<dbReference type="AlphaFoldDB" id="A0AAP2Z885"/>
<protein>
    <submittedName>
        <fullName evidence="2">Uncharacterized protein</fullName>
    </submittedName>
</protein>
<evidence type="ECO:0000256" key="1">
    <source>
        <dbReference type="SAM" id="MobiDB-lite"/>
    </source>
</evidence>
<feature type="compositionally biased region" description="Basic and acidic residues" evidence="1">
    <location>
        <begin position="132"/>
        <end position="145"/>
    </location>
</feature>
<gene>
    <name evidence="2" type="ORF">OB919_08705</name>
</gene>